<accession>A0A9K3KN23</accession>
<dbReference type="PROSITE" id="PS50934">
    <property type="entry name" value="SWIRM"/>
    <property type="match status" value="1"/>
</dbReference>
<evidence type="ECO:0000313" key="6">
    <source>
        <dbReference type="Proteomes" id="UP000693970"/>
    </source>
</evidence>
<feature type="domain" description="SWIRM" evidence="4">
    <location>
        <begin position="542"/>
        <end position="639"/>
    </location>
</feature>
<feature type="compositionally biased region" description="Polar residues" evidence="3">
    <location>
        <begin position="429"/>
        <end position="449"/>
    </location>
</feature>
<feature type="region of interest" description="Disordered" evidence="3">
    <location>
        <begin position="1"/>
        <end position="38"/>
    </location>
</feature>
<feature type="compositionally biased region" description="Polar residues" evidence="3">
    <location>
        <begin position="240"/>
        <end position="254"/>
    </location>
</feature>
<proteinExistence type="predicted"/>
<reference evidence="5" key="1">
    <citation type="journal article" date="2021" name="Sci. Rep.">
        <title>Diploid genomic architecture of Nitzschia inconspicua, an elite biomass production diatom.</title>
        <authorList>
            <person name="Oliver A."/>
            <person name="Podell S."/>
            <person name="Pinowska A."/>
            <person name="Traller J.C."/>
            <person name="Smith S.R."/>
            <person name="McClure R."/>
            <person name="Beliaev A."/>
            <person name="Bohutskyi P."/>
            <person name="Hill E.A."/>
            <person name="Rabines A."/>
            <person name="Zheng H."/>
            <person name="Allen L.Z."/>
            <person name="Kuo A."/>
            <person name="Grigoriev I.V."/>
            <person name="Allen A.E."/>
            <person name="Hazlebeck D."/>
            <person name="Allen E.E."/>
        </authorList>
    </citation>
    <scope>NUCLEOTIDE SEQUENCE</scope>
    <source>
        <strain evidence="5">Hildebrandi</strain>
    </source>
</reference>
<dbReference type="InterPro" id="IPR032451">
    <property type="entry name" value="SMARCC_C"/>
</dbReference>
<feature type="compositionally biased region" description="Polar residues" evidence="3">
    <location>
        <begin position="367"/>
        <end position="387"/>
    </location>
</feature>
<protein>
    <submittedName>
        <fullName evidence="5">SWIM zinc finger domain protein</fullName>
    </submittedName>
</protein>
<dbReference type="InterPro" id="IPR007526">
    <property type="entry name" value="SWIRM"/>
</dbReference>
<evidence type="ECO:0000256" key="3">
    <source>
        <dbReference type="SAM" id="MobiDB-lite"/>
    </source>
</evidence>
<dbReference type="Proteomes" id="UP000693970">
    <property type="component" value="Unassembled WGS sequence"/>
</dbReference>
<feature type="compositionally biased region" description="Polar residues" evidence="3">
    <location>
        <begin position="335"/>
        <end position="359"/>
    </location>
</feature>
<dbReference type="Pfam" id="PF16495">
    <property type="entry name" value="SWIRM-assoc_1"/>
    <property type="match status" value="1"/>
</dbReference>
<name>A0A9K3KN23_9STRA</name>
<feature type="compositionally biased region" description="Basic and acidic residues" evidence="3">
    <location>
        <begin position="522"/>
        <end position="537"/>
    </location>
</feature>
<dbReference type="AlphaFoldDB" id="A0A9K3KN23"/>
<feature type="region of interest" description="Disordered" evidence="3">
    <location>
        <begin position="189"/>
        <end position="317"/>
    </location>
</feature>
<dbReference type="EMBL" id="JAGRRH010000021">
    <property type="protein sequence ID" value="KAG7346714.1"/>
    <property type="molecule type" value="Genomic_DNA"/>
</dbReference>
<feature type="region of interest" description="Disordered" evidence="3">
    <location>
        <begin position="418"/>
        <end position="541"/>
    </location>
</feature>
<gene>
    <name evidence="5" type="ORF">IV203_005783</name>
</gene>
<feature type="compositionally biased region" description="Low complexity" evidence="3">
    <location>
        <begin position="299"/>
        <end position="309"/>
    </location>
</feature>
<feature type="compositionally biased region" description="Low complexity" evidence="3">
    <location>
        <begin position="418"/>
        <end position="428"/>
    </location>
</feature>
<comment type="caution">
    <text evidence="5">The sequence shown here is derived from an EMBL/GenBank/DDBJ whole genome shotgun (WGS) entry which is preliminary data.</text>
</comment>
<feature type="region of interest" description="Disordered" evidence="3">
    <location>
        <begin position="633"/>
        <end position="655"/>
    </location>
</feature>
<feature type="compositionally biased region" description="Basic and acidic residues" evidence="3">
    <location>
        <begin position="255"/>
        <end position="274"/>
    </location>
</feature>
<reference evidence="5" key="2">
    <citation type="submission" date="2021-04" db="EMBL/GenBank/DDBJ databases">
        <authorList>
            <person name="Podell S."/>
        </authorList>
    </citation>
    <scope>NUCLEOTIDE SEQUENCE</scope>
    <source>
        <strain evidence="5">Hildebrandi</strain>
    </source>
</reference>
<evidence type="ECO:0000256" key="2">
    <source>
        <dbReference type="ARBA" id="ARBA00023163"/>
    </source>
</evidence>
<organism evidence="5 6">
    <name type="scientific">Nitzschia inconspicua</name>
    <dbReference type="NCBI Taxonomy" id="303405"/>
    <lineage>
        <taxon>Eukaryota</taxon>
        <taxon>Sar</taxon>
        <taxon>Stramenopiles</taxon>
        <taxon>Ochrophyta</taxon>
        <taxon>Bacillariophyta</taxon>
        <taxon>Bacillariophyceae</taxon>
        <taxon>Bacillariophycidae</taxon>
        <taxon>Bacillariales</taxon>
        <taxon>Bacillariaceae</taxon>
        <taxon>Nitzschia</taxon>
    </lineage>
</organism>
<feature type="region of interest" description="Disordered" evidence="3">
    <location>
        <begin position="330"/>
        <end position="406"/>
    </location>
</feature>
<keyword evidence="1" id="KW-0805">Transcription regulation</keyword>
<feature type="region of interest" description="Disordered" evidence="3">
    <location>
        <begin position="670"/>
        <end position="693"/>
    </location>
</feature>
<dbReference type="Pfam" id="PF04433">
    <property type="entry name" value="SWIRM"/>
    <property type="match status" value="1"/>
</dbReference>
<feature type="compositionally biased region" description="Basic and acidic residues" evidence="3">
    <location>
        <begin position="501"/>
        <end position="512"/>
    </location>
</feature>
<keyword evidence="2" id="KW-0804">Transcription</keyword>
<dbReference type="OrthoDB" id="118550at2759"/>
<sequence length="879" mass="94902">MSSENSNEAASKPNGGGGSKRKSLNKKTASSSKLNELDYPNDQQTLSIVRETSSNVAGSRNILTAYYGARGERIRHTVHDSALQMPSASWDIINQVIKGTEMEPASKYTLPPLDGVLRPCIDPTITELTVTNLEIEKVEIVQQKSKAVPASLSPGQDPPEQEPTVIKVLQTKVQNRVIRRTPITAKDAAVAERIRGGGSGDNGMIPTSGEGQQPIEECSVEGDTGNPPHRDTNAAEEETPFTQPEDQSASIDMDQSNKESTVKESTVDVTKTDDPLQQPTAETMKGLSESAAPPDSNVTTTTTSETSATIHAPSMMEAPQTINAVDEPMPMEIEPSQNETTAADSIATDETTGVYQTSPRVHDKTPTDPSVMTSDTAVADTGSSLSQGPALESAIPTPTTATSLAPSVSVPTIATTADAPVPAVTSTPLNTDSQEPPSIQNQASSSMVQESVAPKAPAMTQSQARSIGKVLPPAPAPSTTSADVVLSATDKSENPEEESKEESQKHQEKKETPPAQSLSTKPEPEWEQHKPVPHDETVTPVDQLPQRPKWYEKDSISDIERSMLPEWFDSSSPHRTPESYLETREKIIKMSDTLANRNVTNAMIRRVVVGDAGSLQRLRTFLVNWGIINEDSLNDSAPTPSGLRPSLKRPKQFSEDMRGNLISAVVEQAKRRKLGHDDDGDQEMGGDSSSSSFVPIDWDEVAMQVGHGTSAEDCQQNFLMESLPKDEPPSTAERPIRPDATQESSKSSADEAVSAIAPSSAEVRNGKTDVRKMIEESKPNVLRAMVDAAIKATDGNLVESQAAAVVGLQLTRAIEEARGYEVDLAARLSKLVDVRMQKLENRMGMMDDVEGILEAEKVALELERRDLYTARCRHWFGGL</sequence>
<keyword evidence="6" id="KW-1185">Reference proteome</keyword>
<evidence type="ECO:0000256" key="1">
    <source>
        <dbReference type="ARBA" id="ARBA00023015"/>
    </source>
</evidence>
<evidence type="ECO:0000259" key="4">
    <source>
        <dbReference type="PROSITE" id="PS50934"/>
    </source>
</evidence>
<feature type="compositionally biased region" description="Low complexity" evidence="3">
    <location>
        <begin position="393"/>
        <end position="406"/>
    </location>
</feature>
<evidence type="ECO:0000313" key="5">
    <source>
        <dbReference type="EMBL" id="KAG7346714.1"/>
    </source>
</evidence>
<feature type="region of interest" description="Disordered" evidence="3">
    <location>
        <begin position="722"/>
        <end position="756"/>
    </location>
</feature>